<evidence type="ECO:0000256" key="5">
    <source>
        <dbReference type="SAM" id="Coils"/>
    </source>
</evidence>
<evidence type="ECO:0000256" key="1">
    <source>
        <dbReference type="ARBA" id="ARBA00022723"/>
    </source>
</evidence>
<dbReference type="PROSITE" id="PS50016">
    <property type="entry name" value="ZF_PHD_2"/>
    <property type="match status" value="1"/>
</dbReference>
<accession>A0AAE1KMY5</accession>
<gene>
    <name evidence="7" type="ORF">Pcinc_015608</name>
</gene>
<dbReference type="InterPro" id="IPR001965">
    <property type="entry name" value="Znf_PHD"/>
</dbReference>
<proteinExistence type="predicted"/>
<evidence type="ECO:0000259" key="6">
    <source>
        <dbReference type="PROSITE" id="PS50016"/>
    </source>
</evidence>
<organism evidence="7 8">
    <name type="scientific">Petrolisthes cinctipes</name>
    <name type="common">Flat porcelain crab</name>
    <dbReference type="NCBI Taxonomy" id="88211"/>
    <lineage>
        <taxon>Eukaryota</taxon>
        <taxon>Metazoa</taxon>
        <taxon>Ecdysozoa</taxon>
        <taxon>Arthropoda</taxon>
        <taxon>Crustacea</taxon>
        <taxon>Multicrustacea</taxon>
        <taxon>Malacostraca</taxon>
        <taxon>Eumalacostraca</taxon>
        <taxon>Eucarida</taxon>
        <taxon>Decapoda</taxon>
        <taxon>Pleocyemata</taxon>
        <taxon>Anomura</taxon>
        <taxon>Galatheoidea</taxon>
        <taxon>Porcellanidae</taxon>
        <taxon>Petrolisthes</taxon>
    </lineage>
</organism>
<evidence type="ECO:0000313" key="8">
    <source>
        <dbReference type="Proteomes" id="UP001286313"/>
    </source>
</evidence>
<feature type="coiled-coil region" evidence="5">
    <location>
        <begin position="103"/>
        <end position="177"/>
    </location>
</feature>
<dbReference type="Proteomes" id="UP001286313">
    <property type="component" value="Unassembled WGS sequence"/>
</dbReference>
<dbReference type="InterPro" id="IPR011011">
    <property type="entry name" value="Znf_FYVE_PHD"/>
</dbReference>
<comment type="caution">
    <text evidence="7">The sequence shown here is derived from an EMBL/GenBank/DDBJ whole genome shotgun (WGS) entry which is preliminary data.</text>
</comment>
<keyword evidence="2 4" id="KW-0863">Zinc-finger</keyword>
<dbReference type="GO" id="GO:0008270">
    <property type="term" value="F:zinc ion binding"/>
    <property type="evidence" value="ECO:0007669"/>
    <property type="project" value="UniProtKB-KW"/>
</dbReference>
<keyword evidence="1" id="KW-0479">Metal-binding</keyword>
<name>A0AAE1KMY5_PETCI</name>
<evidence type="ECO:0000313" key="7">
    <source>
        <dbReference type="EMBL" id="KAK3879861.1"/>
    </source>
</evidence>
<dbReference type="InterPro" id="IPR019787">
    <property type="entry name" value="Znf_PHD-finger"/>
</dbReference>
<evidence type="ECO:0000256" key="3">
    <source>
        <dbReference type="ARBA" id="ARBA00022833"/>
    </source>
</evidence>
<keyword evidence="5" id="KW-0175">Coiled coil</keyword>
<dbReference type="PANTHER" id="PTHR37445">
    <property type="entry name" value="PROTEIN CBG24663"/>
    <property type="match status" value="1"/>
</dbReference>
<keyword evidence="8" id="KW-1185">Reference proteome</keyword>
<dbReference type="Gene3D" id="3.30.70.1820">
    <property type="entry name" value="L1 transposable element, RRM domain"/>
    <property type="match status" value="1"/>
</dbReference>
<dbReference type="Gene3D" id="3.30.40.10">
    <property type="entry name" value="Zinc/RING finger domain, C3HC4 (zinc finger)"/>
    <property type="match status" value="1"/>
</dbReference>
<protein>
    <recommendedName>
        <fullName evidence="6">PHD-type domain-containing protein</fullName>
    </recommendedName>
</protein>
<reference evidence="7" key="1">
    <citation type="submission" date="2023-10" db="EMBL/GenBank/DDBJ databases">
        <title>Genome assemblies of two species of porcelain crab, Petrolisthes cinctipes and Petrolisthes manimaculis (Anomura: Porcellanidae).</title>
        <authorList>
            <person name="Angst P."/>
        </authorList>
    </citation>
    <scope>NUCLEOTIDE SEQUENCE</scope>
    <source>
        <strain evidence="7">PB745_01</strain>
        <tissue evidence="7">Gill</tissue>
    </source>
</reference>
<dbReference type="InterPro" id="IPR013083">
    <property type="entry name" value="Znf_RING/FYVE/PHD"/>
</dbReference>
<feature type="domain" description="PHD-type" evidence="6">
    <location>
        <begin position="25"/>
        <end position="95"/>
    </location>
</feature>
<dbReference type="AlphaFoldDB" id="A0AAE1KMY5"/>
<evidence type="ECO:0000256" key="2">
    <source>
        <dbReference type="ARBA" id="ARBA00022771"/>
    </source>
</evidence>
<dbReference type="EMBL" id="JAWQEG010001385">
    <property type="protein sequence ID" value="KAK3879861.1"/>
    <property type="molecule type" value="Genomic_DNA"/>
</dbReference>
<evidence type="ECO:0000256" key="4">
    <source>
        <dbReference type="PROSITE-ProRule" id="PRU00146"/>
    </source>
</evidence>
<sequence length="415" mass="49218">MDARTRQGGKKKCRECNQFEDLDEDMRCTTCATPEDKLEECRTCKKKVREIDNGIKCDGCKTWNHIGCEKVGKNYYKALKEEDGATWFCKACKQTILSSFGELRKLRNDNKQMREELQKVTSNTENINERVNNIEDRLNKQDEDTVEKTTSKVLERIEQVEIVQKSVEVVLQRLEEKQQREKCKKNIVLYNVPESKQQRLQEKTDEDILKCRDLFENSLKVKQFKIERVLRLGRPREDERNRPILVQLRDENEKWSIINNARNMKYETDPEKKKIGISKDLTKEERDAEKRVREELREKRRNGEQVTLSHLTLRISHLTFRAAIISAMDLHEVFDFKENGFDNVIEKVTEDSVTIRTNIRTRDDFKKWNEVYMAKTHSRFNSKRLRSVGERKLFREVLICHHGVKHKGVKKTYTG</sequence>
<dbReference type="Pfam" id="PF00628">
    <property type="entry name" value="PHD"/>
    <property type="match status" value="1"/>
</dbReference>
<dbReference type="SMART" id="SM00249">
    <property type="entry name" value="PHD"/>
    <property type="match status" value="1"/>
</dbReference>
<keyword evidence="3" id="KW-0862">Zinc</keyword>
<dbReference type="SUPFAM" id="SSF57903">
    <property type="entry name" value="FYVE/PHD zinc finger"/>
    <property type="match status" value="1"/>
</dbReference>
<dbReference type="PANTHER" id="PTHR37445:SF3">
    <property type="entry name" value="ZINC FINGER PHD-TYPE DOMAIN-CONTAINING PROTEIN"/>
    <property type="match status" value="1"/>
</dbReference>